<organism evidence="3 4">
    <name type="scientific">Lentinula aff. detonsa</name>
    <dbReference type="NCBI Taxonomy" id="2804958"/>
    <lineage>
        <taxon>Eukaryota</taxon>
        <taxon>Fungi</taxon>
        <taxon>Dikarya</taxon>
        <taxon>Basidiomycota</taxon>
        <taxon>Agaricomycotina</taxon>
        <taxon>Agaricomycetes</taxon>
        <taxon>Agaricomycetidae</taxon>
        <taxon>Agaricales</taxon>
        <taxon>Marasmiineae</taxon>
        <taxon>Omphalotaceae</taxon>
        <taxon>Lentinula</taxon>
    </lineage>
</organism>
<accession>A0AA38NH46</accession>
<feature type="region of interest" description="Disordered" evidence="1">
    <location>
        <begin position="147"/>
        <end position="190"/>
    </location>
</feature>
<keyword evidence="4" id="KW-1185">Reference proteome</keyword>
<protein>
    <recommendedName>
        <fullName evidence="2">Retroviral polymerase SH3-like domain-containing protein</fullName>
    </recommendedName>
</protein>
<evidence type="ECO:0000313" key="4">
    <source>
        <dbReference type="Proteomes" id="UP001163798"/>
    </source>
</evidence>
<feature type="non-terminal residue" evidence="3">
    <location>
        <position position="262"/>
    </location>
</feature>
<feature type="non-terminal residue" evidence="3">
    <location>
        <position position="1"/>
    </location>
</feature>
<dbReference type="InterPro" id="IPR057670">
    <property type="entry name" value="SH3_retrovirus"/>
</dbReference>
<evidence type="ECO:0000313" key="3">
    <source>
        <dbReference type="EMBL" id="KAJ3779567.1"/>
    </source>
</evidence>
<dbReference type="EMBL" id="MU794624">
    <property type="protein sequence ID" value="KAJ3779567.1"/>
    <property type="molecule type" value="Genomic_DNA"/>
</dbReference>
<dbReference type="Pfam" id="PF25597">
    <property type="entry name" value="SH3_retrovirus"/>
    <property type="match status" value="1"/>
</dbReference>
<feature type="domain" description="Retroviral polymerase SH3-like" evidence="2">
    <location>
        <begin position="43"/>
        <end position="90"/>
    </location>
</feature>
<sequence>TDNLIPAARIGFKIPAEIWYKKWMDIAHLRPFGVMGWGTIVNKTPGKLDLRVFKGRLVGYGPDRGVYLLYTSSGRVVPSRDVEFEERILPTLPPAGEEGRYDGEDVFFPTDNNAKAGDAEKADEVIDDTPAEIEAKPIQIAELNSNSEIKTQPQPKIRRSTRTRNPSSKASATREFLSREDDAKNRKEAWATSGRPRANVISFAMLTTHLPDEVNSEFNIALTVFGLPIVPKSYRQSMEDPERWMPAIKKEKLRMEEFGVFG</sequence>
<evidence type="ECO:0000259" key="2">
    <source>
        <dbReference type="Pfam" id="PF25597"/>
    </source>
</evidence>
<gene>
    <name evidence="3" type="ORF">GGU10DRAFT_238426</name>
</gene>
<feature type="compositionally biased region" description="Basic and acidic residues" evidence="1">
    <location>
        <begin position="176"/>
        <end position="189"/>
    </location>
</feature>
<reference evidence="3" key="1">
    <citation type="submission" date="2022-08" db="EMBL/GenBank/DDBJ databases">
        <authorList>
            <consortium name="DOE Joint Genome Institute"/>
            <person name="Min B."/>
            <person name="Riley R."/>
            <person name="Sierra-Patev S."/>
            <person name="Naranjo-Ortiz M."/>
            <person name="Looney B."/>
            <person name="Konkel Z."/>
            <person name="Slot J.C."/>
            <person name="Sakamoto Y."/>
            <person name="Steenwyk J.L."/>
            <person name="Rokas A."/>
            <person name="Carro J."/>
            <person name="Camarero S."/>
            <person name="Ferreira P."/>
            <person name="Molpeceres G."/>
            <person name="Ruiz-Duenas F.J."/>
            <person name="Serrano A."/>
            <person name="Henrissat B."/>
            <person name="Drula E."/>
            <person name="Hughes K.W."/>
            <person name="Mata J.L."/>
            <person name="Ishikawa N.K."/>
            <person name="Vargas-Isla R."/>
            <person name="Ushijima S."/>
            <person name="Smith C.A."/>
            <person name="Ahrendt S."/>
            <person name="Andreopoulos W."/>
            <person name="He G."/>
            <person name="Labutti K."/>
            <person name="Lipzen A."/>
            <person name="Ng V."/>
            <person name="Sandor L."/>
            <person name="Barry K."/>
            <person name="Martinez A.T."/>
            <person name="Xiao Y."/>
            <person name="Gibbons J.G."/>
            <person name="Terashima K."/>
            <person name="Hibbett D.S."/>
            <person name="Grigoriev I.V."/>
        </authorList>
    </citation>
    <scope>NUCLEOTIDE SEQUENCE</scope>
    <source>
        <strain evidence="3">TFB10291</strain>
    </source>
</reference>
<name>A0AA38NH46_9AGAR</name>
<dbReference type="Proteomes" id="UP001163798">
    <property type="component" value="Unassembled WGS sequence"/>
</dbReference>
<proteinExistence type="predicted"/>
<comment type="caution">
    <text evidence="3">The sequence shown here is derived from an EMBL/GenBank/DDBJ whole genome shotgun (WGS) entry which is preliminary data.</text>
</comment>
<evidence type="ECO:0000256" key="1">
    <source>
        <dbReference type="SAM" id="MobiDB-lite"/>
    </source>
</evidence>
<dbReference type="AlphaFoldDB" id="A0AA38NH46"/>